<dbReference type="AlphaFoldDB" id="A0A3B0YUK2"/>
<protein>
    <submittedName>
        <fullName evidence="1">Uncharacterized protein</fullName>
    </submittedName>
</protein>
<evidence type="ECO:0000313" key="1">
    <source>
        <dbReference type="EMBL" id="VAW79002.1"/>
    </source>
</evidence>
<dbReference type="EMBL" id="UOFN01000105">
    <property type="protein sequence ID" value="VAW79002.1"/>
    <property type="molecule type" value="Genomic_DNA"/>
</dbReference>
<name>A0A3B0YUK2_9ZZZZ</name>
<proteinExistence type="predicted"/>
<gene>
    <name evidence="1" type="ORF">MNBD_GAMMA15-1532</name>
</gene>
<organism evidence="1">
    <name type="scientific">hydrothermal vent metagenome</name>
    <dbReference type="NCBI Taxonomy" id="652676"/>
    <lineage>
        <taxon>unclassified sequences</taxon>
        <taxon>metagenomes</taxon>
        <taxon>ecological metagenomes</taxon>
    </lineage>
</organism>
<accession>A0A3B0YUK2</accession>
<sequence>MTRRKPMPGVSRETRLSEEGLQRLERQLNSGTVSKAVLTQWVRRYGTDAQLIIDKYATLKKYPDK</sequence>
<reference evidence="1" key="1">
    <citation type="submission" date="2018-06" db="EMBL/GenBank/DDBJ databases">
        <authorList>
            <person name="Zhirakovskaya E."/>
        </authorList>
    </citation>
    <scope>NUCLEOTIDE SEQUENCE</scope>
</reference>